<proteinExistence type="predicted"/>
<dbReference type="EMBL" id="UINC01001411">
    <property type="protein sequence ID" value="SUZ80030.1"/>
    <property type="molecule type" value="Genomic_DNA"/>
</dbReference>
<dbReference type="PANTHER" id="PTHR39648">
    <property type="entry name" value="6-HYDROXYMETHYL-7,8-DIHYDROPTERIN PYROPHOSPHOKINASE"/>
    <property type="match status" value="1"/>
</dbReference>
<name>A0A381QLV3_9ZZZZ</name>
<dbReference type="PANTHER" id="PTHR39648:SF1">
    <property type="entry name" value="6-HYDROXYMETHYL-7,8-DIHYDROPTERIN PYROPHOSPHOKINASE"/>
    <property type="match status" value="1"/>
</dbReference>
<gene>
    <name evidence="1" type="ORF">METZ01_LOCUS32884</name>
</gene>
<sequence>MTSREGPTDLSPVDPVLIELQDEVREFFDWDLGDDVDSAELLLARVEESEIDMWARHNRLVALARLFRRLVIRNSEIAVLGSAIEPIELIPTLERPTLFVAADGASGVLSELPGSLSEKAWSRLVCVVSDADGGDGTEQAVKRSVPFILHAHGDNKQDWSALLDIAETMANPPSLVLTHQVPKAIDGMHNPGGFTDGDRAVCFLRALGVRTDRISVLGTRTDLVGRWSGATQEQTKLQKLSWMARFLDIQGVEW</sequence>
<organism evidence="1">
    <name type="scientific">marine metagenome</name>
    <dbReference type="NCBI Taxonomy" id="408172"/>
    <lineage>
        <taxon>unclassified sequences</taxon>
        <taxon>metagenomes</taxon>
        <taxon>ecological metagenomes</taxon>
    </lineage>
</organism>
<dbReference type="GO" id="GO:0005524">
    <property type="term" value="F:ATP binding"/>
    <property type="evidence" value="ECO:0007669"/>
    <property type="project" value="InterPro"/>
</dbReference>
<dbReference type="InterPro" id="IPR027510">
    <property type="entry name" value="HMPDK_MptE"/>
</dbReference>
<protein>
    <submittedName>
        <fullName evidence="1">Uncharacterized protein</fullName>
    </submittedName>
</protein>
<dbReference type="GO" id="GO:0003848">
    <property type="term" value="F:2-amino-4-hydroxy-6-hydroxymethyldihydropteridine diphosphokinase activity"/>
    <property type="evidence" value="ECO:0007669"/>
    <property type="project" value="InterPro"/>
</dbReference>
<reference evidence="1" key="1">
    <citation type="submission" date="2018-05" db="EMBL/GenBank/DDBJ databases">
        <authorList>
            <person name="Lanie J.A."/>
            <person name="Ng W.-L."/>
            <person name="Kazmierczak K.M."/>
            <person name="Andrzejewski T.M."/>
            <person name="Davidsen T.M."/>
            <person name="Wayne K.J."/>
            <person name="Tettelin H."/>
            <person name="Glass J.I."/>
            <person name="Rusch D."/>
            <person name="Podicherti R."/>
            <person name="Tsui H.-C.T."/>
            <person name="Winkler M.E."/>
        </authorList>
    </citation>
    <scope>NUCLEOTIDE SEQUENCE</scope>
</reference>
<evidence type="ECO:0000313" key="1">
    <source>
        <dbReference type="EMBL" id="SUZ80030.1"/>
    </source>
</evidence>
<dbReference type="AlphaFoldDB" id="A0A381QLV3"/>
<accession>A0A381QLV3</accession>